<keyword evidence="2" id="KW-0378">Hydrolase</keyword>
<sequence>MFMIGALIIAIAASAISVKTLVGYTEMRSVYKILISLLIVSAWFAPVIVSVIRATAWGNTRFFAYVSDVGYFLFGIVFLLLILLLLRDFLWFFAYETAKLIKSPYAAALNPSDVRMLNLANLYTVALTFLLGFYALYEGIKLPAVKEVTLASPALKREYTLVQLSDLHINRTIPPERIEKLVEKVNALEPDVILLTGDIGDDKVEAVGPQMAALEELQSKYGIFAVFGNHEFYNGLMPWQFKFGKMGWSALFNYGLPVKDTELYVGGVPDVSIARGSPFFKIDVDRTLENSSDGQYKILLSHTPRFQKEMITKAQYDLQLSGHTHGGQIFPFHLLVKQANKYLAGLYDVNDTKLYLSRGAGYWGPPMRLFAPSEITVIRLKPEK</sequence>
<reference evidence="5" key="2">
    <citation type="journal article" date="2021" name="PeerJ">
        <title>Extensive microbial diversity within the chicken gut microbiome revealed by metagenomics and culture.</title>
        <authorList>
            <person name="Gilroy R."/>
            <person name="Ravi A."/>
            <person name="Getino M."/>
            <person name="Pursley I."/>
            <person name="Horton D.L."/>
            <person name="Alikhan N.F."/>
            <person name="Baker D."/>
            <person name="Gharbi K."/>
            <person name="Hall N."/>
            <person name="Watson M."/>
            <person name="Adriaenssens E.M."/>
            <person name="Foster-Nyarko E."/>
            <person name="Jarju S."/>
            <person name="Secka A."/>
            <person name="Antonio M."/>
            <person name="Oren A."/>
            <person name="Chaudhuri R.R."/>
            <person name="La Ragione R."/>
            <person name="Hildebrand F."/>
            <person name="Pallen M.J."/>
        </authorList>
    </citation>
    <scope>NUCLEOTIDE SEQUENCE</scope>
    <source>
        <strain evidence="5">ChiW3-316</strain>
    </source>
</reference>
<dbReference type="InterPro" id="IPR029052">
    <property type="entry name" value="Metallo-depent_PP-like"/>
</dbReference>
<keyword evidence="3" id="KW-0472">Membrane</keyword>
<dbReference type="Pfam" id="PF00149">
    <property type="entry name" value="Metallophos"/>
    <property type="match status" value="1"/>
</dbReference>
<dbReference type="AlphaFoldDB" id="A0A9D1M5W4"/>
<dbReference type="Proteomes" id="UP000824107">
    <property type="component" value="Unassembled WGS sequence"/>
</dbReference>
<dbReference type="GO" id="GO:0046872">
    <property type="term" value="F:metal ion binding"/>
    <property type="evidence" value="ECO:0007669"/>
    <property type="project" value="UniProtKB-KW"/>
</dbReference>
<feature type="transmembrane region" description="Helical" evidence="3">
    <location>
        <begin position="33"/>
        <end position="55"/>
    </location>
</feature>
<dbReference type="SUPFAM" id="SSF56300">
    <property type="entry name" value="Metallo-dependent phosphatases"/>
    <property type="match status" value="1"/>
</dbReference>
<dbReference type="InterPro" id="IPR051158">
    <property type="entry name" value="Metallophosphoesterase_sf"/>
</dbReference>
<evidence type="ECO:0000259" key="4">
    <source>
        <dbReference type="Pfam" id="PF00149"/>
    </source>
</evidence>
<dbReference type="GO" id="GO:0009245">
    <property type="term" value="P:lipid A biosynthetic process"/>
    <property type="evidence" value="ECO:0007669"/>
    <property type="project" value="TreeGrafter"/>
</dbReference>
<dbReference type="PANTHER" id="PTHR31302:SF31">
    <property type="entry name" value="PHOSPHODIESTERASE YAEI"/>
    <property type="match status" value="1"/>
</dbReference>
<dbReference type="Gene3D" id="3.60.21.10">
    <property type="match status" value="1"/>
</dbReference>
<dbReference type="CDD" id="cd07385">
    <property type="entry name" value="MPP_YkuE_C"/>
    <property type="match status" value="1"/>
</dbReference>
<comment type="caution">
    <text evidence="5">The sequence shown here is derived from an EMBL/GenBank/DDBJ whole genome shotgun (WGS) entry which is preliminary data.</text>
</comment>
<keyword evidence="3" id="KW-0812">Transmembrane</keyword>
<reference evidence="5" key="1">
    <citation type="submission" date="2020-10" db="EMBL/GenBank/DDBJ databases">
        <authorList>
            <person name="Gilroy R."/>
        </authorList>
    </citation>
    <scope>NUCLEOTIDE SEQUENCE</scope>
    <source>
        <strain evidence="5">ChiW3-316</strain>
    </source>
</reference>
<organism evidence="5 6">
    <name type="scientific">Candidatus Scatocola faecipullorum</name>
    <dbReference type="NCBI Taxonomy" id="2840917"/>
    <lineage>
        <taxon>Bacteria</taxon>
        <taxon>Pseudomonadati</taxon>
        <taxon>Pseudomonadota</taxon>
        <taxon>Alphaproteobacteria</taxon>
        <taxon>Rhodospirillales</taxon>
        <taxon>Rhodospirillaceae</taxon>
        <taxon>Rhodospirillaceae incertae sedis</taxon>
        <taxon>Candidatus Scatocola</taxon>
    </lineage>
</organism>
<feature type="transmembrane region" description="Helical" evidence="3">
    <location>
        <begin position="62"/>
        <end position="86"/>
    </location>
</feature>
<evidence type="ECO:0000256" key="2">
    <source>
        <dbReference type="ARBA" id="ARBA00022801"/>
    </source>
</evidence>
<keyword evidence="3" id="KW-1133">Transmembrane helix</keyword>
<proteinExistence type="predicted"/>
<evidence type="ECO:0000256" key="1">
    <source>
        <dbReference type="ARBA" id="ARBA00022723"/>
    </source>
</evidence>
<dbReference type="GO" id="GO:0008758">
    <property type="term" value="F:UDP-2,3-diacylglucosamine hydrolase activity"/>
    <property type="evidence" value="ECO:0007669"/>
    <property type="project" value="TreeGrafter"/>
</dbReference>
<evidence type="ECO:0000313" key="6">
    <source>
        <dbReference type="Proteomes" id="UP000824107"/>
    </source>
</evidence>
<evidence type="ECO:0000313" key="5">
    <source>
        <dbReference type="EMBL" id="HIU54152.1"/>
    </source>
</evidence>
<dbReference type="PANTHER" id="PTHR31302">
    <property type="entry name" value="TRANSMEMBRANE PROTEIN WITH METALLOPHOSPHOESTERASE DOMAIN-RELATED"/>
    <property type="match status" value="1"/>
</dbReference>
<dbReference type="InterPro" id="IPR004843">
    <property type="entry name" value="Calcineurin-like_PHP"/>
</dbReference>
<keyword evidence="1" id="KW-0479">Metal-binding</keyword>
<feature type="transmembrane region" description="Helical" evidence="3">
    <location>
        <begin position="119"/>
        <end position="137"/>
    </location>
</feature>
<feature type="domain" description="Calcineurin-like phosphoesterase" evidence="4">
    <location>
        <begin position="160"/>
        <end position="326"/>
    </location>
</feature>
<accession>A0A9D1M5W4</accession>
<dbReference type="EMBL" id="DVNC01000061">
    <property type="protein sequence ID" value="HIU54152.1"/>
    <property type="molecule type" value="Genomic_DNA"/>
</dbReference>
<protein>
    <submittedName>
        <fullName evidence="5">Metallophosphoesterase</fullName>
    </submittedName>
</protein>
<dbReference type="GO" id="GO:0016020">
    <property type="term" value="C:membrane"/>
    <property type="evidence" value="ECO:0007669"/>
    <property type="project" value="GOC"/>
</dbReference>
<name>A0A9D1M5W4_9PROT</name>
<gene>
    <name evidence="5" type="ORF">IAD20_08760</name>
</gene>
<evidence type="ECO:0000256" key="3">
    <source>
        <dbReference type="SAM" id="Phobius"/>
    </source>
</evidence>